<gene>
    <name evidence="2" type="ORF">TEA_012329</name>
</gene>
<feature type="compositionally biased region" description="Basic and acidic residues" evidence="1">
    <location>
        <begin position="175"/>
        <end position="193"/>
    </location>
</feature>
<dbReference type="EMBL" id="SDRB02002899">
    <property type="protein sequence ID" value="THG18671.1"/>
    <property type="molecule type" value="Genomic_DNA"/>
</dbReference>
<organism evidence="2 3">
    <name type="scientific">Camellia sinensis var. sinensis</name>
    <name type="common">China tea</name>
    <dbReference type="NCBI Taxonomy" id="542762"/>
    <lineage>
        <taxon>Eukaryota</taxon>
        <taxon>Viridiplantae</taxon>
        <taxon>Streptophyta</taxon>
        <taxon>Embryophyta</taxon>
        <taxon>Tracheophyta</taxon>
        <taxon>Spermatophyta</taxon>
        <taxon>Magnoliopsida</taxon>
        <taxon>eudicotyledons</taxon>
        <taxon>Gunneridae</taxon>
        <taxon>Pentapetalae</taxon>
        <taxon>asterids</taxon>
        <taxon>Ericales</taxon>
        <taxon>Theaceae</taxon>
        <taxon>Camellia</taxon>
    </lineage>
</organism>
<sequence>MDLFKLTSSSTKNISQSFVNKNHLRSVNYSEGIYLRKITESDISPNPIIITPHENLYLGRKKAEEEGEIDVFGAEKYFNHVDDENLKVGAIKYKYAKDEQSVEIGLVKPKIQPGTPSIYSESSSNIQNVLLQNVVRNSPRRNAKKIHGKKGLLACLACNCSCNDRDSVETDEQFSESKSKTRDGTVSKEHIENGHHTVDLAQINASRLHCMKIDEVGNGFTFPILNSKAENLAIKARLQEHDDDDDKQREFFEVFGSPVLEKKIQAGSDGIIIHTDAESDASSDLFEIESLKNNPNYPYLLRQASDGMSSCVTPTNCYAPSEASIEWSVGTASAVDFSAMSDTADLITSSEVVTKAQKMGLNEKTGVSKEADRQRSGILSSCKSHKAVRVAGDAYRTNGKANPDPRTHGRELGSFGPVTQLQPEN</sequence>
<dbReference type="InterPro" id="IPR039615">
    <property type="entry name" value="PKS"/>
</dbReference>
<feature type="region of interest" description="Disordered" evidence="1">
    <location>
        <begin position="393"/>
        <end position="425"/>
    </location>
</feature>
<reference evidence="2 3" key="1">
    <citation type="journal article" date="2018" name="Proc. Natl. Acad. Sci. U.S.A.">
        <title>Draft genome sequence of Camellia sinensis var. sinensis provides insights into the evolution of the tea genome and tea quality.</title>
        <authorList>
            <person name="Wei C."/>
            <person name="Yang H."/>
            <person name="Wang S."/>
            <person name="Zhao J."/>
            <person name="Liu C."/>
            <person name="Gao L."/>
            <person name="Xia E."/>
            <person name="Lu Y."/>
            <person name="Tai Y."/>
            <person name="She G."/>
            <person name="Sun J."/>
            <person name="Cao H."/>
            <person name="Tong W."/>
            <person name="Gao Q."/>
            <person name="Li Y."/>
            <person name="Deng W."/>
            <person name="Jiang X."/>
            <person name="Wang W."/>
            <person name="Chen Q."/>
            <person name="Zhang S."/>
            <person name="Li H."/>
            <person name="Wu J."/>
            <person name="Wang P."/>
            <person name="Li P."/>
            <person name="Shi C."/>
            <person name="Zheng F."/>
            <person name="Jian J."/>
            <person name="Huang B."/>
            <person name="Shan D."/>
            <person name="Shi M."/>
            <person name="Fang C."/>
            <person name="Yue Y."/>
            <person name="Li F."/>
            <person name="Li D."/>
            <person name="Wei S."/>
            <person name="Han B."/>
            <person name="Jiang C."/>
            <person name="Yin Y."/>
            <person name="Xia T."/>
            <person name="Zhang Z."/>
            <person name="Bennetzen J.L."/>
            <person name="Zhao S."/>
            <person name="Wan X."/>
        </authorList>
    </citation>
    <scope>NUCLEOTIDE SEQUENCE [LARGE SCALE GENOMIC DNA]</scope>
    <source>
        <strain evidence="3">cv. Shuchazao</strain>
        <tissue evidence="2">Leaf</tissue>
    </source>
</reference>
<name>A0A4S4EPK4_CAMSN</name>
<dbReference type="PANTHER" id="PTHR33781:SF4">
    <property type="entry name" value="PROTEIN PHYTOCHROME KINASE SUBSTRATE 1"/>
    <property type="match status" value="1"/>
</dbReference>
<dbReference type="GO" id="GO:0009638">
    <property type="term" value="P:phototropism"/>
    <property type="evidence" value="ECO:0007669"/>
    <property type="project" value="InterPro"/>
</dbReference>
<feature type="region of interest" description="Disordered" evidence="1">
    <location>
        <begin position="169"/>
        <end position="193"/>
    </location>
</feature>
<proteinExistence type="predicted"/>
<evidence type="ECO:0000313" key="3">
    <source>
        <dbReference type="Proteomes" id="UP000306102"/>
    </source>
</evidence>
<evidence type="ECO:0000256" key="1">
    <source>
        <dbReference type="SAM" id="MobiDB-lite"/>
    </source>
</evidence>
<accession>A0A4S4EPK4</accession>
<comment type="caution">
    <text evidence="2">The sequence shown here is derived from an EMBL/GenBank/DDBJ whole genome shotgun (WGS) entry which is preliminary data.</text>
</comment>
<dbReference type="AlphaFoldDB" id="A0A4S4EPK4"/>
<keyword evidence="3" id="KW-1185">Reference proteome</keyword>
<dbReference type="PANTHER" id="PTHR33781">
    <property type="entry name" value="PROTEIN PHYTOCHROME KINASE SUBSTRATE 1-RELATED"/>
    <property type="match status" value="1"/>
</dbReference>
<dbReference type="Proteomes" id="UP000306102">
    <property type="component" value="Unassembled WGS sequence"/>
</dbReference>
<evidence type="ECO:0000313" key="2">
    <source>
        <dbReference type="EMBL" id="THG18671.1"/>
    </source>
</evidence>
<protein>
    <submittedName>
        <fullName evidence="2">Uncharacterized protein</fullName>
    </submittedName>
</protein>